<proteinExistence type="predicted"/>
<name>A0AB74UFU1_9VIRU</name>
<gene>
    <name evidence="1" type="ORF">S2L_150</name>
</gene>
<dbReference type="EMBL" id="PQ287319">
    <property type="protein sequence ID" value="XHV10274.1"/>
    <property type="molecule type" value="Genomic_DNA"/>
</dbReference>
<evidence type="ECO:0000313" key="1">
    <source>
        <dbReference type="EMBL" id="XHV10274.1"/>
    </source>
</evidence>
<organism evidence="1">
    <name type="scientific">Caulobacter phage S2L</name>
    <dbReference type="NCBI Taxonomy" id="3348356"/>
    <lineage>
        <taxon>Viruses</taxon>
    </lineage>
</organism>
<protein>
    <submittedName>
        <fullName evidence="1">Uncharacterized protein</fullName>
    </submittedName>
</protein>
<sequence length="131" mass="13839">MSEAGRLEPDDLRGLAALPDDLHEAFGDELAVQPVERGGLGPAFVPGLLAPPRLAVHRLPSVGHLDPGLEVLARQLAAGEGLIEHLHGLGRVLLPRGLQIGRLLLGGQGFDGVLFGGRRGHENLQARECHP</sequence>
<accession>A0AB74UFU1</accession>
<reference evidence="1" key="1">
    <citation type="submission" date="2024-10" db="EMBL/GenBank/DDBJ databases">
        <title>Genetic diversity among independent isolates of the Dolichocephalovirinae subfamily.</title>
        <authorList>
            <person name="Ely B."/>
            <person name="Thomas Q."/>
            <person name="Mohammadi T."/>
        </authorList>
    </citation>
    <scope>NUCLEOTIDE SEQUENCE</scope>
</reference>